<dbReference type="SUPFAM" id="SSF52058">
    <property type="entry name" value="L domain-like"/>
    <property type="match status" value="1"/>
</dbReference>
<feature type="region of interest" description="Disordered" evidence="1">
    <location>
        <begin position="553"/>
        <end position="633"/>
    </location>
</feature>
<feature type="compositionally biased region" description="Low complexity" evidence="1">
    <location>
        <begin position="604"/>
        <end position="620"/>
    </location>
</feature>
<keyword evidence="2" id="KW-1133">Transmembrane helix</keyword>
<proteinExistence type="predicted"/>
<evidence type="ECO:0000256" key="2">
    <source>
        <dbReference type="SAM" id="Phobius"/>
    </source>
</evidence>
<dbReference type="RefSeq" id="WP_125693236.1">
    <property type="nucleotide sequence ID" value="NZ_JBHSSK010000021.1"/>
</dbReference>
<keyword evidence="3" id="KW-0732">Signal</keyword>
<feature type="compositionally biased region" description="Polar residues" evidence="1">
    <location>
        <begin position="36"/>
        <end position="72"/>
    </location>
</feature>
<dbReference type="NCBIfam" id="TIGR01167">
    <property type="entry name" value="LPXTG_anchor"/>
    <property type="match status" value="1"/>
</dbReference>
<dbReference type="InterPro" id="IPR032675">
    <property type="entry name" value="LRR_dom_sf"/>
</dbReference>
<feature type="transmembrane region" description="Helical" evidence="2">
    <location>
        <begin position="693"/>
        <end position="712"/>
    </location>
</feature>
<reference evidence="5" key="1">
    <citation type="journal article" date="2019" name="Int. J. Syst. Evol. Microbiol.">
        <title>The Global Catalogue of Microorganisms (GCM) 10K type strain sequencing project: providing services to taxonomists for standard genome sequencing and annotation.</title>
        <authorList>
            <consortium name="The Broad Institute Genomics Platform"/>
            <consortium name="The Broad Institute Genome Sequencing Center for Infectious Disease"/>
            <person name="Wu L."/>
            <person name="Ma J."/>
        </authorList>
    </citation>
    <scope>NUCLEOTIDE SEQUENCE [LARGE SCALE GENOMIC DNA]</scope>
    <source>
        <strain evidence="5">CCM 8905</strain>
    </source>
</reference>
<feature type="compositionally biased region" description="Low complexity" evidence="1">
    <location>
        <begin position="117"/>
        <end position="130"/>
    </location>
</feature>
<evidence type="ECO:0000313" key="5">
    <source>
        <dbReference type="Proteomes" id="UP001596254"/>
    </source>
</evidence>
<organism evidence="4 5">
    <name type="scientific">Levilactobacillus tongjiangensis</name>
    <dbReference type="NCBI Taxonomy" id="2486023"/>
    <lineage>
        <taxon>Bacteria</taxon>
        <taxon>Bacillati</taxon>
        <taxon>Bacillota</taxon>
        <taxon>Bacilli</taxon>
        <taxon>Lactobacillales</taxon>
        <taxon>Lactobacillaceae</taxon>
        <taxon>Levilactobacillus</taxon>
    </lineage>
</organism>
<dbReference type="EMBL" id="JBHSSK010000021">
    <property type="protein sequence ID" value="MFC6207130.1"/>
    <property type="molecule type" value="Genomic_DNA"/>
</dbReference>
<dbReference type="InterPro" id="IPR011889">
    <property type="entry name" value="Liste_lipo_26"/>
</dbReference>
<keyword evidence="2" id="KW-0812">Transmembrane</keyword>
<keyword evidence="2" id="KW-0472">Membrane</keyword>
<keyword evidence="5" id="KW-1185">Reference proteome</keyword>
<dbReference type="Proteomes" id="UP001596254">
    <property type="component" value="Unassembled WGS sequence"/>
</dbReference>
<gene>
    <name evidence="4" type="ORF">ACFP1G_06515</name>
</gene>
<protein>
    <submittedName>
        <fullName evidence="4">BspA family leucine-rich repeat surface protein</fullName>
    </submittedName>
</protein>
<dbReference type="Pfam" id="PF03382">
    <property type="entry name" value="DUF285"/>
    <property type="match status" value="2"/>
</dbReference>
<feature type="chain" id="PRO_5047068640" evidence="3">
    <location>
        <begin position="35"/>
        <end position="716"/>
    </location>
</feature>
<dbReference type="Gene3D" id="3.80.10.10">
    <property type="entry name" value="Ribonuclease Inhibitor"/>
    <property type="match status" value="1"/>
</dbReference>
<feature type="compositionally biased region" description="Polar residues" evidence="1">
    <location>
        <begin position="621"/>
        <end position="633"/>
    </location>
</feature>
<accession>A0ABW1STN1</accession>
<comment type="caution">
    <text evidence="4">The sequence shown here is derived from an EMBL/GenBank/DDBJ whole genome shotgun (WGS) entry which is preliminary data.</text>
</comment>
<evidence type="ECO:0000256" key="3">
    <source>
        <dbReference type="SAM" id="SignalP"/>
    </source>
</evidence>
<feature type="signal peptide" evidence="3">
    <location>
        <begin position="1"/>
        <end position="34"/>
    </location>
</feature>
<dbReference type="InterPro" id="IPR005046">
    <property type="entry name" value="DUF285"/>
</dbReference>
<evidence type="ECO:0000313" key="4">
    <source>
        <dbReference type="EMBL" id="MFC6207130.1"/>
    </source>
</evidence>
<sequence length="716" mass="75552">MTKKLRNTTKTRLTTLAIMGAIAGVGTQMNTAYADTNESANSSDNQVSDSAASTANDTTKQSAALTGSQSKLTNEEDTQTPTTKPTSAATPEPETPAADKPTTTPTQPADTTDKSTTEPVVPVTTSTPKKVVSEEQTTPKVAQINRGTMARAMAPVAPVAPADTAAAAPTIVKTGMSGTSKWTMDSNGVMTFYAGTLANIGRYYSATKVVFDGSQGKVVLPANCMMLFWDWENVTAFEGMDNVDASQVKNMTQMFSQDFALKSLDLSSWDLSNVTDMTEAFSGRYYDPETETHYKMGLVDLKLGTTTSNVKTMDSMLYNDDALTTVDAADWDVSSLTSAASLFYGTAIANLNLSGWQTSNLKSLSGTFASMPNLTSFDGSNWDTSNVTIFVQAFEGDPLLTTAKVSDWDVSGGSQFTSMFHNDPSLATLDLSQWHPTINYMIRMFAGDTALTKLDLSGFNLAAVDGNHVNEALDGTTGLQELILGPNTSLGDTTNGNAFLPDVPVTDVYTGLWQAVGTGTVDKPKGTTFTSAQLNTAYDGSTMADTYVWQKVATPTDPDTNPGGGSNTGTPIEPEIPTPTPEPDTNTNEGDKVSGGSGANLGSTTVKKPTIKTPVKQTKTNQPEVVTTGSAAKISSRTGGQVVTVNGSLAAKVGHGTQQPGQQQLAAQPKSSSTATQQQAATTLPQTNEQKSSWVAVLAGFLGLSLLSIHWFKRQD</sequence>
<dbReference type="NCBIfam" id="TIGR02167">
    <property type="entry name" value="Liste_lipo_26"/>
    <property type="match status" value="3"/>
</dbReference>
<feature type="compositionally biased region" description="Low complexity" evidence="1">
    <location>
        <begin position="79"/>
        <end position="110"/>
    </location>
</feature>
<name>A0ABW1STN1_9LACO</name>
<feature type="region of interest" description="Disordered" evidence="1">
    <location>
        <begin position="36"/>
        <end position="145"/>
    </location>
</feature>
<evidence type="ECO:0000256" key="1">
    <source>
        <dbReference type="SAM" id="MobiDB-lite"/>
    </source>
</evidence>